<feature type="non-terminal residue" evidence="2">
    <location>
        <position position="117"/>
    </location>
</feature>
<dbReference type="EMBL" id="JAVRJZ010000014">
    <property type="protein sequence ID" value="KAK2713751.1"/>
    <property type="molecule type" value="Genomic_DNA"/>
</dbReference>
<accession>A0AA88HTD8</accession>
<proteinExistence type="predicted"/>
<sequence length="117" mass="12619">MADSKRGQCGKASAQAPEKAVGEVKMKDKKSEDFQTSQSLDEDYFSIMSLSSSETDEEPAPAMSMKNQLPERPDLIESVHKKGYSAEVVPKKGCCAECGECCGGVIGECGRCCERTL</sequence>
<dbReference type="AlphaFoldDB" id="A0AA88HTD8"/>
<protein>
    <submittedName>
        <fullName evidence="2">Uncharacterized protein</fullName>
    </submittedName>
</protein>
<reference evidence="2" key="1">
    <citation type="submission" date="2023-07" db="EMBL/GenBank/DDBJ databases">
        <title>Chromosome-level genome assembly of Artemia franciscana.</title>
        <authorList>
            <person name="Jo E."/>
        </authorList>
    </citation>
    <scope>NUCLEOTIDE SEQUENCE</scope>
    <source>
        <tissue evidence="2">Whole body</tissue>
    </source>
</reference>
<feature type="region of interest" description="Disordered" evidence="1">
    <location>
        <begin position="51"/>
        <end position="71"/>
    </location>
</feature>
<evidence type="ECO:0000256" key="1">
    <source>
        <dbReference type="SAM" id="MobiDB-lite"/>
    </source>
</evidence>
<evidence type="ECO:0000313" key="3">
    <source>
        <dbReference type="Proteomes" id="UP001187531"/>
    </source>
</evidence>
<gene>
    <name evidence="2" type="ORF">QYM36_009586</name>
</gene>
<feature type="region of interest" description="Disordered" evidence="1">
    <location>
        <begin position="1"/>
        <end position="38"/>
    </location>
</feature>
<keyword evidence="3" id="KW-1185">Reference proteome</keyword>
<feature type="compositionally biased region" description="Basic and acidic residues" evidence="1">
    <location>
        <begin position="20"/>
        <end position="33"/>
    </location>
</feature>
<dbReference type="Proteomes" id="UP001187531">
    <property type="component" value="Unassembled WGS sequence"/>
</dbReference>
<organism evidence="2 3">
    <name type="scientific">Artemia franciscana</name>
    <name type="common">Brine shrimp</name>
    <name type="synonym">Artemia sanfranciscana</name>
    <dbReference type="NCBI Taxonomy" id="6661"/>
    <lineage>
        <taxon>Eukaryota</taxon>
        <taxon>Metazoa</taxon>
        <taxon>Ecdysozoa</taxon>
        <taxon>Arthropoda</taxon>
        <taxon>Crustacea</taxon>
        <taxon>Branchiopoda</taxon>
        <taxon>Anostraca</taxon>
        <taxon>Artemiidae</taxon>
        <taxon>Artemia</taxon>
    </lineage>
</organism>
<comment type="caution">
    <text evidence="2">The sequence shown here is derived from an EMBL/GenBank/DDBJ whole genome shotgun (WGS) entry which is preliminary data.</text>
</comment>
<evidence type="ECO:0000313" key="2">
    <source>
        <dbReference type="EMBL" id="KAK2713751.1"/>
    </source>
</evidence>
<name>A0AA88HTD8_ARTSF</name>